<dbReference type="InterPro" id="IPR036388">
    <property type="entry name" value="WH-like_DNA-bd_sf"/>
</dbReference>
<reference evidence="2 3" key="1">
    <citation type="submission" date="2024-03" db="EMBL/GenBank/DDBJ databases">
        <title>Human intestinal bacterial collection.</title>
        <authorList>
            <person name="Pauvert C."/>
            <person name="Hitch T.C.A."/>
            <person name="Clavel T."/>
        </authorList>
    </citation>
    <scope>NUCLEOTIDE SEQUENCE [LARGE SCALE GENOMIC DNA]</scope>
    <source>
        <strain evidence="2 3">CLA-JM-H38</strain>
    </source>
</reference>
<keyword evidence="3" id="KW-1185">Reference proteome</keyword>
<evidence type="ECO:0000313" key="2">
    <source>
        <dbReference type="EMBL" id="MEQ2469242.1"/>
    </source>
</evidence>
<dbReference type="CDD" id="cd06171">
    <property type="entry name" value="Sigma70_r4"/>
    <property type="match status" value="1"/>
</dbReference>
<sequence length="99" mass="11668">MKREFIHITDNNKHRLMSDSGFWHGSTNKNSRDKMKKILSMAVLNELTERQRICIVDYYLNGKKEKEIAKELGVNSSTVSRHIMKARDKLRHIASYYVN</sequence>
<evidence type="ECO:0000259" key="1">
    <source>
        <dbReference type="Pfam" id="PF08281"/>
    </source>
</evidence>
<accession>A0ABV1F777</accession>
<dbReference type="EMBL" id="JBBMEZ010000005">
    <property type="protein sequence ID" value="MEQ2469242.1"/>
    <property type="molecule type" value="Genomic_DNA"/>
</dbReference>
<gene>
    <name evidence="2" type="ORF">WMO39_02680</name>
</gene>
<dbReference type="InterPro" id="IPR013249">
    <property type="entry name" value="RNA_pol_sigma70_r4_t2"/>
</dbReference>
<dbReference type="Gene3D" id="1.10.10.10">
    <property type="entry name" value="Winged helix-like DNA-binding domain superfamily/Winged helix DNA-binding domain"/>
    <property type="match status" value="1"/>
</dbReference>
<evidence type="ECO:0000313" key="3">
    <source>
        <dbReference type="Proteomes" id="UP001490816"/>
    </source>
</evidence>
<dbReference type="SUPFAM" id="SSF88659">
    <property type="entry name" value="Sigma3 and sigma4 domains of RNA polymerase sigma factors"/>
    <property type="match status" value="1"/>
</dbReference>
<comment type="caution">
    <text evidence="2">The sequence shown here is derived from an EMBL/GenBank/DDBJ whole genome shotgun (WGS) entry which is preliminary data.</text>
</comment>
<dbReference type="Proteomes" id="UP001490816">
    <property type="component" value="Unassembled WGS sequence"/>
</dbReference>
<name>A0ABV1F777_9FIRM</name>
<feature type="domain" description="RNA polymerase sigma factor 70 region 4 type 2" evidence="1">
    <location>
        <begin position="42"/>
        <end position="90"/>
    </location>
</feature>
<dbReference type="InterPro" id="IPR014284">
    <property type="entry name" value="RNA_pol_sigma-70_dom"/>
</dbReference>
<dbReference type="Pfam" id="PF08281">
    <property type="entry name" value="Sigma70_r4_2"/>
    <property type="match status" value="1"/>
</dbReference>
<dbReference type="RefSeq" id="WP_015523640.1">
    <property type="nucleotide sequence ID" value="NZ_JBBMEZ010000005.1"/>
</dbReference>
<proteinExistence type="predicted"/>
<organism evidence="2 3">
    <name type="scientific">Ruminococcoides intestinale</name>
    <dbReference type="NCBI Taxonomy" id="3133162"/>
    <lineage>
        <taxon>Bacteria</taxon>
        <taxon>Bacillati</taxon>
        <taxon>Bacillota</taxon>
        <taxon>Clostridia</taxon>
        <taxon>Eubacteriales</taxon>
        <taxon>Oscillospiraceae</taxon>
        <taxon>Ruminococcoides</taxon>
    </lineage>
</organism>
<dbReference type="NCBIfam" id="TIGR02937">
    <property type="entry name" value="sigma70-ECF"/>
    <property type="match status" value="1"/>
</dbReference>
<dbReference type="InterPro" id="IPR013324">
    <property type="entry name" value="RNA_pol_sigma_r3/r4-like"/>
</dbReference>
<protein>
    <submittedName>
        <fullName evidence="2">Sigma-70 family RNA polymerase sigma factor</fullName>
    </submittedName>
</protein>